<dbReference type="EMBL" id="QGML01000946">
    <property type="protein sequence ID" value="TVY90203.1"/>
    <property type="molecule type" value="Genomic_DNA"/>
</dbReference>
<keyword evidence="1" id="KW-1133">Transmembrane helix</keyword>
<keyword evidence="1" id="KW-0812">Transmembrane</keyword>
<comment type="caution">
    <text evidence="2">The sequence shown here is derived from an EMBL/GenBank/DDBJ whole genome shotgun (WGS) entry which is preliminary data.</text>
</comment>
<evidence type="ECO:0000256" key="1">
    <source>
        <dbReference type="SAM" id="Phobius"/>
    </source>
</evidence>
<gene>
    <name evidence="2" type="ORF">LAWI1_G005246</name>
</gene>
<accession>A0A559MB58</accession>
<organism evidence="2 3">
    <name type="scientific">Lachnellula willkommii</name>
    <dbReference type="NCBI Taxonomy" id="215461"/>
    <lineage>
        <taxon>Eukaryota</taxon>
        <taxon>Fungi</taxon>
        <taxon>Dikarya</taxon>
        <taxon>Ascomycota</taxon>
        <taxon>Pezizomycotina</taxon>
        <taxon>Leotiomycetes</taxon>
        <taxon>Helotiales</taxon>
        <taxon>Lachnaceae</taxon>
        <taxon>Lachnellula</taxon>
    </lineage>
</organism>
<keyword evidence="1" id="KW-0472">Membrane</keyword>
<sequence>MLGRKGIKKGISVYINTKSKDNTNKADPNAIALVMELDSLLLMLSTAGLYLEQKLTEDKLNFNKAITLLYSFGLIVFMLNKEWDKGFAKLALTCVALEVPSTNKKD</sequence>
<dbReference type="Proteomes" id="UP000315522">
    <property type="component" value="Unassembled WGS sequence"/>
</dbReference>
<reference evidence="2 3" key="1">
    <citation type="submission" date="2018-05" db="EMBL/GenBank/DDBJ databases">
        <title>Genome sequencing and assembly of the regulated plant pathogen Lachnellula willkommii and related sister species for the development of diagnostic species identification markers.</title>
        <authorList>
            <person name="Giroux E."/>
            <person name="Bilodeau G."/>
        </authorList>
    </citation>
    <scope>NUCLEOTIDE SEQUENCE [LARGE SCALE GENOMIC DNA]</scope>
    <source>
        <strain evidence="2 3">CBS 172.35</strain>
    </source>
</reference>
<evidence type="ECO:0000313" key="2">
    <source>
        <dbReference type="EMBL" id="TVY90203.1"/>
    </source>
</evidence>
<protein>
    <submittedName>
        <fullName evidence="2">Uncharacterized protein</fullName>
    </submittedName>
</protein>
<dbReference type="AlphaFoldDB" id="A0A559MB58"/>
<keyword evidence="3" id="KW-1185">Reference proteome</keyword>
<evidence type="ECO:0000313" key="3">
    <source>
        <dbReference type="Proteomes" id="UP000315522"/>
    </source>
</evidence>
<feature type="transmembrane region" description="Helical" evidence="1">
    <location>
        <begin position="62"/>
        <end position="79"/>
    </location>
</feature>
<name>A0A559MB58_9HELO</name>
<proteinExistence type="predicted"/>